<dbReference type="Proteomes" id="UP001177023">
    <property type="component" value="Unassembled WGS sequence"/>
</dbReference>
<feature type="transmembrane region" description="Helical" evidence="1">
    <location>
        <begin position="96"/>
        <end position="118"/>
    </location>
</feature>
<evidence type="ECO:0000313" key="2">
    <source>
        <dbReference type="EMBL" id="CAJ0583302.1"/>
    </source>
</evidence>
<evidence type="ECO:0000256" key="1">
    <source>
        <dbReference type="SAM" id="Phobius"/>
    </source>
</evidence>
<reference evidence="2" key="1">
    <citation type="submission" date="2023-06" db="EMBL/GenBank/DDBJ databases">
        <authorList>
            <person name="Delattre M."/>
        </authorList>
    </citation>
    <scope>NUCLEOTIDE SEQUENCE</scope>
    <source>
        <strain evidence="2">AF72</strain>
    </source>
</reference>
<feature type="transmembrane region" description="Helical" evidence="1">
    <location>
        <begin position="55"/>
        <end position="76"/>
    </location>
</feature>
<dbReference type="EMBL" id="CATQJA010002665">
    <property type="protein sequence ID" value="CAJ0583302.1"/>
    <property type="molecule type" value="Genomic_DNA"/>
</dbReference>
<feature type="transmembrane region" description="Helical" evidence="1">
    <location>
        <begin position="20"/>
        <end position="40"/>
    </location>
</feature>
<feature type="non-terminal residue" evidence="2">
    <location>
        <position position="1"/>
    </location>
</feature>
<keyword evidence="1" id="KW-0472">Membrane</keyword>
<sequence>MAPTVQLHHARSYIRTPTGLIHVLCIFVNLGTLLGCGLRWTQEGDVYVQLIFAEFVWQTFVMICLFISFFISMVLFMSKIANPTSMFARITNKMAIALVMFCIVIAGLVFVIELWYITSGRNSYTKMYKRIVVVMVMALIMLVLLAVLVCFLMMPISSSISPRPEPPAPQPLPTYIFKPTNIIVK</sequence>
<proteinExistence type="predicted"/>
<evidence type="ECO:0000313" key="3">
    <source>
        <dbReference type="Proteomes" id="UP001177023"/>
    </source>
</evidence>
<keyword evidence="1" id="KW-1133">Transmembrane helix</keyword>
<name>A0AA36D9P6_9BILA</name>
<dbReference type="AlphaFoldDB" id="A0AA36D9P6"/>
<feature type="transmembrane region" description="Helical" evidence="1">
    <location>
        <begin position="130"/>
        <end position="154"/>
    </location>
</feature>
<comment type="caution">
    <text evidence="2">The sequence shown here is derived from an EMBL/GenBank/DDBJ whole genome shotgun (WGS) entry which is preliminary data.</text>
</comment>
<protein>
    <submittedName>
        <fullName evidence="2">Uncharacterized protein</fullName>
    </submittedName>
</protein>
<gene>
    <name evidence="2" type="ORF">MSPICULIGERA_LOCUS21389</name>
</gene>
<keyword evidence="3" id="KW-1185">Reference proteome</keyword>
<keyword evidence="1" id="KW-0812">Transmembrane</keyword>
<accession>A0AA36D9P6</accession>
<organism evidence="2 3">
    <name type="scientific">Mesorhabditis spiculigera</name>
    <dbReference type="NCBI Taxonomy" id="96644"/>
    <lineage>
        <taxon>Eukaryota</taxon>
        <taxon>Metazoa</taxon>
        <taxon>Ecdysozoa</taxon>
        <taxon>Nematoda</taxon>
        <taxon>Chromadorea</taxon>
        <taxon>Rhabditida</taxon>
        <taxon>Rhabditina</taxon>
        <taxon>Rhabditomorpha</taxon>
        <taxon>Rhabditoidea</taxon>
        <taxon>Rhabditidae</taxon>
        <taxon>Mesorhabditinae</taxon>
        <taxon>Mesorhabditis</taxon>
    </lineage>
</organism>